<evidence type="ECO:0000256" key="1">
    <source>
        <dbReference type="ARBA" id="ARBA00022438"/>
    </source>
</evidence>
<evidence type="ECO:0000313" key="3">
    <source>
        <dbReference type="EMBL" id="EZA50337.1"/>
    </source>
</evidence>
<dbReference type="InterPro" id="IPR045357">
    <property type="entry name" value="Aminopeptidase_N-like_N"/>
</dbReference>
<evidence type="ECO:0000259" key="2">
    <source>
        <dbReference type="Pfam" id="PF17900"/>
    </source>
</evidence>
<dbReference type="PANTHER" id="PTHR11533">
    <property type="entry name" value="PROTEASE M1 ZINC METALLOPROTEASE"/>
    <property type="match status" value="1"/>
</dbReference>
<dbReference type="GO" id="GO:0042277">
    <property type="term" value="F:peptide binding"/>
    <property type="evidence" value="ECO:0007669"/>
    <property type="project" value="TreeGrafter"/>
</dbReference>
<dbReference type="GO" id="GO:0006508">
    <property type="term" value="P:proteolysis"/>
    <property type="evidence" value="ECO:0007669"/>
    <property type="project" value="InterPro"/>
</dbReference>
<proteinExistence type="predicted"/>
<sequence>TNIQSIEARKWFPCWDEPEFKATFLIKFNHYKKYKIWPIWPTTRFILDNHTQGWALTTFVIPYPISTYHVMFTLTDLDLAYISTHRYTYTSDDEYEDKNISHPTATESSKIRVFSTWSRRSVANFMNFADIVIRKILESD</sequence>
<dbReference type="InterPro" id="IPR001930">
    <property type="entry name" value="Peptidase_M1"/>
</dbReference>
<dbReference type="SUPFAM" id="SSF63737">
    <property type="entry name" value="Leukotriene A4 hydrolase N-terminal domain"/>
    <property type="match status" value="1"/>
</dbReference>
<feature type="non-terminal residue" evidence="3">
    <location>
        <position position="1"/>
    </location>
</feature>
<dbReference type="GO" id="GO:0043171">
    <property type="term" value="P:peptide catabolic process"/>
    <property type="evidence" value="ECO:0007669"/>
    <property type="project" value="TreeGrafter"/>
</dbReference>
<dbReference type="GO" id="GO:0005615">
    <property type="term" value="C:extracellular space"/>
    <property type="evidence" value="ECO:0007669"/>
    <property type="project" value="TreeGrafter"/>
</dbReference>
<dbReference type="PANTHER" id="PTHR11533:SF276">
    <property type="entry name" value="GLUTAMYL AMINOPEPTIDASE"/>
    <property type="match status" value="1"/>
</dbReference>
<organism evidence="3 4">
    <name type="scientific">Ooceraea biroi</name>
    <name type="common">Clonal raider ant</name>
    <name type="synonym">Cerapachys biroi</name>
    <dbReference type="NCBI Taxonomy" id="2015173"/>
    <lineage>
        <taxon>Eukaryota</taxon>
        <taxon>Metazoa</taxon>
        <taxon>Ecdysozoa</taxon>
        <taxon>Arthropoda</taxon>
        <taxon>Hexapoda</taxon>
        <taxon>Insecta</taxon>
        <taxon>Pterygota</taxon>
        <taxon>Neoptera</taxon>
        <taxon>Endopterygota</taxon>
        <taxon>Hymenoptera</taxon>
        <taxon>Apocrita</taxon>
        <taxon>Aculeata</taxon>
        <taxon>Formicoidea</taxon>
        <taxon>Formicidae</taxon>
        <taxon>Dorylinae</taxon>
        <taxon>Ooceraea</taxon>
    </lineage>
</organism>
<reference evidence="3 4" key="1">
    <citation type="journal article" date="2014" name="Curr. Biol.">
        <title>The genome of the clonal raider ant Cerapachys biroi.</title>
        <authorList>
            <person name="Oxley P.R."/>
            <person name="Ji L."/>
            <person name="Fetter-Pruneda I."/>
            <person name="McKenzie S.K."/>
            <person name="Li C."/>
            <person name="Hu H."/>
            <person name="Zhang G."/>
            <person name="Kronauer D.J."/>
        </authorList>
    </citation>
    <scope>NUCLEOTIDE SEQUENCE [LARGE SCALE GENOMIC DNA]</scope>
</reference>
<keyword evidence="4" id="KW-1185">Reference proteome</keyword>
<protein>
    <submittedName>
        <fullName evidence="3">Glutamyl aminopeptidase</fullName>
    </submittedName>
</protein>
<dbReference type="GO" id="GO:0005737">
    <property type="term" value="C:cytoplasm"/>
    <property type="evidence" value="ECO:0007669"/>
    <property type="project" value="TreeGrafter"/>
</dbReference>
<dbReference type="AlphaFoldDB" id="A0A026W2N1"/>
<dbReference type="Proteomes" id="UP000053097">
    <property type="component" value="Unassembled WGS sequence"/>
</dbReference>
<dbReference type="GO" id="GO:0016020">
    <property type="term" value="C:membrane"/>
    <property type="evidence" value="ECO:0007669"/>
    <property type="project" value="TreeGrafter"/>
</dbReference>
<dbReference type="EMBL" id="KK107459">
    <property type="protein sequence ID" value="EZA50337.1"/>
    <property type="molecule type" value="Genomic_DNA"/>
</dbReference>
<feature type="domain" description="Aminopeptidase N-like N-terminal" evidence="2">
    <location>
        <begin position="1"/>
        <end position="68"/>
    </location>
</feature>
<dbReference type="PRINTS" id="PR00756">
    <property type="entry name" value="ALADIPTASE"/>
</dbReference>
<dbReference type="InterPro" id="IPR042097">
    <property type="entry name" value="Aminopeptidase_N-like_N_sf"/>
</dbReference>
<dbReference type="OrthoDB" id="510539at2759"/>
<gene>
    <name evidence="3" type="ORF">X777_11148</name>
</gene>
<dbReference type="GO" id="GO:0008270">
    <property type="term" value="F:zinc ion binding"/>
    <property type="evidence" value="ECO:0007669"/>
    <property type="project" value="TreeGrafter"/>
</dbReference>
<dbReference type="InterPro" id="IPR050344">
    <property type="entry name" value="Peptidase_M1_aminopeptidases"/>
</dbReference>
<dbReference type="Gene3D" id="2.60.40.1730">
    <property type="entry name" value="tricorn interacting facor f3 domain"/>
    <property type="match status" value="1"/>
</dbReference>
<evidence type="ECO:0000313" key="4">
    <source>
        <dbReference type="Proteomes" id="UP000053097"/>
    </source>
</evidence>
<accession>A0A026W2N1</accession>
<dbReference type="Pfam" id="PF17900">
    <property type="entry name" value="Peptidase_M1_N"/>
    <property type="match status" value="1"/>
</dbReference>
<name>A0A026W2N1_OOCBI</name>
<keyword evidence="1 3" id="KW-0031">Aminopeptidase</keyword>
<keyword evidence="1 3" id="KW-0378">Hydrolase</keyword>
<dbReference type="GO" id="GO:0070006">
    <property type="term" value="F:metalloaminopeptidase activity"/>
    <property type="evidence" value="ECO:0007669"/>
    <property type="project" value="TreeGrafter"/>
</dbReference>
<keyword evidence="1 3" id="KW-0645">Protease</keyword>